<dbReference type="InterPro" id="IPR015943">
    <property type="entry name" value="WD40/YVTN_repeat-like_dom_sf"/>
</dbReference>
<accession>A0A1F5AZR8</accession>
<sequence length="461" mass="52546">MTLRRRRIYFYVFFAVFLTATPAVILYSQGYTFDFEHSTLTKTGGIFINIVPKGTNIYINDILKATTGSLILSQGKLISRLAPNDYTIMAKKDGYQSWSKKLRVDPQLVTEARNIFLVPETLDVQEIDTKVHDVVISASGAAMAYVKENGIAIVDVSSPKIVPLTTEEGERIGRVQFGADENYLLIDSLVQNKNKQSLFNIKTRERIEIKEEDTERFIKIKQYPPGEPKLLALSTTHTLYAINLRSQEEKTVIAKNVSTFELIDGKLLYATTAPIIIYEKDMNTGSTEQLTQTPLENIDISSVILRSGSGHIALLDTKHSLFLYDGNTLTFQRIAENVHSASFSDDRKKLAWHNTKNEIYVYYLSNILIQPKKKRGDIDLITRFSKPITNLTWFGYDNEHLIFTAEKKMYFIELDGRDRRNTHSITDVRQPVKVIYSGYDDHLYFLDSGVLSRIALIKNNL</sequence>
<feature type="transmembrane region" description="Helical" evidence="1">
    <location>
        <begin position="9"/>
        <end position="28"/>
    </location>
</feature>
<dbReference type="Proteomes" id="UP000176639">
    <property type="component" value="Unassembled WGS sequence"/>
</dbReference>
<dbReference type="EMBL" id="MEYI01000024">
    <property type="protein sequence ID" value="OGD23891.1"/>
    <property type="molecule type" value="Genomic_DNA"/>
</dbReference>
<comment type="caution">
    <text evidence="2">The sequence shown here is derived from an EMBL/GenBank/DDBJ whole genome shotgun (WGS) entry which is preliminary data.</text>
</comment>
<proteinExistence type="predicted"/>
<keyword evidence="1" id="KW-0472">Membrane</keyword>
<organism evidence="2 3">
    <name type="scientific">Candidatus Azambacteria bacterium RBG_16_47_10</name>
    <dbReference type="NCBI Taxonomy" id="1797292"/>
    <lineage>
        <taxon>Bacteria</taxon>
        <taxon>Candidatus Azamiibacteriota</taxon>
    </lineage>
</organism>
<dbReference type="Gene3D" id="2.130.10.10">
    <property type="entry name" value="YVTN repeat-like/Quinoprotein amine dehydrogenase"/>
    <property type="match status" value="1"/>
</dbReference>
<evidence type="ECO:0000313" key="3">
    <source>
        <dbReference type="Proteomes" id="UP000176639"/>
    </source>
</evidence>
<gene>
    <name evidence="2" type="ORF">A2Z10_03885</name>
</gene>
<name>A0A1F5AZR8_9BACT</name>
<evidence type="ECO:0000313" key="2">
    <source>
        <dbReference type="EMBL" id="OGD23891.1"/>
    </source>
</evidence>
<reference evidence="2 3" key="1">
    <citation type="journal article" date="2016" name="Nat. Commun.">
        <title>Thousands of microbial genomes shed light on interconnected biogeochemical processes in an aquifer system.</title>
        <authorList>
            <person name="Anantharaman K."/>
            <person name="Brown C.T."/>
            <person name="Hug L.A."/>
            <person name="Sharon I."/>
            <person name="Castelle C.J."/>
            <person name="Probst A.J."/>
            <person name="Thomas B.C."/>
            <person name="Singh A."/>
            <person name="Wilkins M.J."/>
            <person name="Karaoz U."/>
            <person name="Brodie E.L."/>
            <person name="Williams K.H."/>
            <person name="Hubbard S.S."/>
            <person name="Banfield J.F."/>
        </authorList>
    </citation>
    <scope>NUCLEOTIDE SEQUENCE [LARGE SCALE GENOMIC DNA]</scope>
</reference>
<evidence type="ECO:0000256" key="1">
    <source>
        <dbReference type="SAM" id="Phobius"/>
    </source>
</evidence>
<dbReference type="SUPFAM" id="SSF69322">
    <property type="entry name" value="Tricorn protease domain 2"/>
    <property type="match status" value="1"/>
</dbReference>
<keyword evidence="1" id="KW-1133">Transmembrane helix</keyword>
<evidence type="ECO:0008006" key="4">
    <source>
        <dbReference type="Google" id="ProtNLM"/>
    </source>
</evidence>
<protein>
    <recommendedName>
        <fullName evidence="4">PEGA domain-containing protein</fullName>
    </recommendedName>
</protein>
<keyword evidence="1" id="KW-0812">Transmembrane</keyword>
<dbReference type="AlphaFoldDB" id="A0A1F5AZR8"/>